<evidence type="ECO:0000256" key="2">
    <source>
        <dbReference type="ARBA" id="ARBA00019403"/>
    </source>
</evidence>
<dbReference type="Pfam" id="PF13566">
    <property type="entry name" value="DUF4130"/>
    <property type="match status" value="1"/>
</dbReference>
<dbReference type="NCBIfam" id="TIGR03915">
    <property type="entry name" value="SAM_7_link_chp"/>
    <property type="match status" value="1"/>
</dbReference>
<evidence type="ECO:0000256" key="3">
    <source>
        <dbReference type="ARBA" id="ARBA00022485"/>
    </source>
</evidence>
<feature type="domain" description="Uracil-DNA glycosylase-like" evidence="10">
    <location>
        <begin position="309"/>
        <end position="468"/>
    </location>
</feature>
<dbReference type="InterPro" id="IPR036895">
    <property type="entry name" value="Uracil-DNA_glycosylase-like_sf"/>
</dbReference>
<dbReference type="PANTHER" id="PTHR33693">
    <property type="entry name" value="TYPE-5 URACIL-DNA GLYCOSYLASE"/>
    <property type="match status" value="1"/>
</dbReference>
<keyword evidence="8" id="KW-0411">Iron-sulfur</keyword>
<dbReference type="CDD" id="cd10030">
    <property type="entry name" value="UDG-F4_TTUDGA_SPO1dp_like"/>
    <property type="match status" value="1"/>
</dbReference>
<keyword evidence="12" id="KW-1185">Reference proteome</keyword>
<evidence type="ECO:0000256" key="8">
    <source>
        <dbReference type="ARBA" id="ARBA00023014"/>
    </source>
</evidence>
<evidence type="ECO:0000256" key="7">
    <source>
        <dbReference type="ARBA" id="ARBA00023004"/>
    </source>
</evidence>
<dbReference type="InterPro" id="IPR025404">
    <property type="entry name" value="DUF4130"/>
</dbReference>
<evidence type="ECO:0000256" key="1">
    <source>
        <dbReference type="ARBA" id="ARBA00006521"/>
    </source>
</evidence>
<evidence type="ECO:0000313" key="11">
    <source>
        <dbReference type="EMBL" id="MFC0340115.1"/>
    </source>
</evidence>
<dbReference type="Proteomes" id="UP001589799">
    <property type="component" value="Unassembled WGS sequence"/>
</dbReference>
<dbReference type="RefSeq" id="WP_377697787.1">
    <property type="nucleotide sequence ID" value="NZ_JBHLWE010000017.1"/>
</dbReference>
<dbReference type="NCBIfam" id="TIGR03914">
    <property type="entry name" value="UDG_fam_dom"/>
    <property type="match status" value="1"/>
</dbReference>
<protein>
    <recommendedName>
        <fullName evidence="2">Type-4 uracil-DNA glycosylase</fullName>
    </recommendedName>
</protein>
<evidence type="ECO:0000313" key="12">
    <source>
        <dbReference type="Proteomes" id="UP001589799"/>
    </source>
</evidence>
<dbReference type="InterPro" id="IPR023875">
    <property type="entry name" value="DNA_repair_put"/>
</dbReference>
<dbReference type="SMART" id="SM00987">
    <property type="entry name" value="UreE_C"/>
    <property type="match status" value="1"/>
</dbReference>
<keyword evidence="5" id="KW-0227">DNA damage</keyword>
<dbReference type="Pfam" id="PF03167">
    <property type="entry name" value="UDG"/>
    <property type="match status" value="1"/>
</dbReference>
<keyword evidence="3" id="KW-0004">4Fe-4S</keyword>
<accession>A0ABV6I1L4</accession>
<evidence type="ECO:0000256" key="4">
    <source>
        <dbReference type="ARBA" id="ARBA00022723"/>
    </source>
</evidence>
<evidence type="ECO:0000259" key="10">
    <source>
        <dbReference type="SMART" id="SM00986"/>
    </source>
</evidence>
<comment type="caution">
    <text evidence="11">The sequence shown here is derived from an EMBL/GenBank/DDBJ whole genome shotgun (WGS) entry which is preliminary data.</text>
</comment>
<keyword evidence="7" id="KW-0408">Iron</keyword>
<gene>
    <name evidence="11" type="ORF">ACFFII_04980</name>
</gene>
<evidence type="ECO:0000256" key="5">
    <source>
        <dbReference type="ARBA" id="ARBA00022763"/>
    </source>
</evidence>
<sequence length="477" mass="52568">MHRVVLPETGTMDAWRDAARRLAAHAVPPAQVEWVVGEAEQSLFDADPLPVGEGRALKVPRAFLDIAEKAILHRDPVAPDLLYQALMRLQDQPQLLSDAADPLVRRLGALQKAVYRDIHKMRAFVRFREIPSDDTRRRFAAWFEPEHRVVEANAGFFARRFSDMDWAIHTPDLSVIFEDGEIGFAPGAPRPDLPDDAAESLWATYFTNIFNPARIKLGSMRQHMPLKYWKNMPETAQIPAMLEGAEARVRAMQAAGATHAPARAATITERYRAAMPKPPEVIGTLEDARAAVQHCTRCGLCRHATQAVFGEGPADARLMVVGEQPGDQEDLQGRPFVGPAGKVLDEAMQAAGLDRNGAWMTNAVKHFKFTPRGKRRIHQSPDKGEVAACKWWLDLERNFVRPQLTLGLGATAALALTGNGAGITKRRGTVEETATGPVLLSWHPSYILRIPDAGRAAEARAELAEDLSLARRLLAGA</sequence>
<proteinExistence type="inferred from homology"/>
<dbReference type="EMBL" id="JBHLWE010000017">
    <property type="protein sequence ID" value="MFC0340115.1"/>
    <property type="molecule type" value="Genomic_DNA"/>
</dbReference>
<name>A0ABV6I1L4_9RHOB</name>
<dbReference type="InterPro" id="IPR005122">
    <property type="entry name" value="Uracil-DNA_glycosylase-like"/>
</dbReference>
<reference evidence="11 12" key="1">
    <citation type="submission" date="2024-09" db="EMBL/GenBank/DDBJ databases">
        <authorList>
            <person name="Sun Q."/>
            <person name="Mori K."/>
        </authorList>
    </citation>
    <scope>NUCLEOTIDE SEQUENCE [LARGE SCALE GENOMIC DNA]</scope>
    <source>
        <strain evidence="11 12">KCTC 22789</strain>
    </source>
</reference>
<dbReference type="InterPro" id="IPR005273">
    <property type="entry name" value="Ura-DNA_glyco_family4"/>
</dbReference>
<evidence type="ECO:0000256" key="9">
    <source>
        <dbReference type="ARBA" id="ARBA00023204"/>
    </source>
</evidence>
<dbReference type="InterPro" id="IPR051536">
    <property type="entry name" value="UDG_Type-4/5"/>
</dbReference>
<organism evidence="11 12">
    <name type="scientific">Paracoccus niistensis</name>
    <dbReference type="NCBI Taxonomy" id="632935"/>
    <lineage>
        <taxon>Bacteria</taxon>
        <taxon>Pseudomonadati</taxon>
        <taxon>Pseudomonadota</taxon>
        <taxon>Alphaproteobacteria</taxon>
        <taxon>Rhodobacterales</taxon>
        <taxon>Paracoccaceae</taxon>
        <taxon>Paracoccus</taxon>
    </lineage>
</organism>
<keyword evidence="4" id="KW-0479">Metal-binding</keyword>
<comment type="similarity">
    <text evidence="1">Belongs to the uracil-DNA glycosylase (UDG) superfamily. Type 4 (UDGa) family.</text>
</comment>
<keyword evidence="6" id="KW-0378">Hydrolase</keyword>
<dbReference type="SMART" id="SM00986">
    <property type="entry name" value="UDG"/>
    <property type="match status" value="1"/>
</dbReference>
<dbReference type="Gene3D" id="3.40.470.10">
    <property type="entry name" value="Uracil-DNA glycosylase-like domain"/>
    <property type="match status" value="1"/>
</dbReference>
<evidence type="ECO:0000256" key="6">
    <source>
        <dbReference type="ARBA" id="ARBA00022801"/>
    </source>
</evidence>
<dbReference type="PANTHER" id="PTHR33693:SF9">
    <property type="entry name" value="TYPE-4 URACIL-DNA GLYCOSYLASE"/>
    <property type="match status" value="1"/>
</dbReference>
<keyword evidence="9" id="KW-0234">DNA repair</keyword>
<dbReference type="SUPFAM" id="SSF52141">
    <property type="entry name" value="Uracil-DNA glycosylase-like"/>
    <property type="match status" value="1"/>
</dbReference>